<comment type="similarity">
    <text evidence="1 5">Belongs to the AB hydrolase superfamily.</text>
</comment>
<accession>A0A812U591</accession>
<name>A0A812U591_SYMPI</name>
<sequence>MQFARVDPFSHEVLCLHGAGDVGLVWAQVARKLRDGLKGHVIISVDLRGHGGALVDERLDESLRLQRLLPDVMSILRCIEERLPEKGLILCGHSMGGALAARAAAEAFKSKPPLPVRAVVLLEAVEGTAAETIPRSIAWMQARPRNFKSLEDAISWSLSSGMLTDPQAAKENIPLRLHCEADGELLWSWITDVSKASGCWPEWFDGVSSLFVSLPVPKLLLVGSVDRMDAALEAAHMQGRFRLEVIPHPGHYIHEDRADEVAEAPDAASCYACLPKLCWESCN</sequence>
<evidence type="ECO:0000256" key="2">
    <source>
        <dbReference type="ARBA" id="ARBA00022487"/>
    </source>
</evidence>
<gene>
    <name evidence="7" type="primary">ppe1</name>
    <name evidence="7" type="ORF">SPIL2461_LOCUS14693</name>
</gene>
<dbReference type="InterPro" id="IPR016812">
    <property type="entry name" value="PPase_methylesterase_euk"/>
</dbReference>
<evidence type="ECO:0000256" key="1">
    <source>
        <dbReference type="ARBA" id="ARBA00008645"/>
    </source>
</evidence>
<evidence type="ECO:0000256" key="3">
    <source>
        <dbReference type="ARBA" id="ARBA00022801"/>
    </source>
</evidence>
<comment type="function">
    <text evidence="5">Demethylates proteins that have been reversibly carboxymethylated.</text>
</comment>
<dbReference type="InterPro" id="IPR000073">
    <property type="entry name" value="AB_hydrolase_1"/>
</dbReference>
<dbReference type="PIRSF" id="PIRSF022950">
    <property type="entry name" value="PPase_methylesterase_euk"/>
    <property type="match status" value="1"/>
</dbReference>
<dbReference type="GO" id="GO:0051723">
    <property type="term" value="F:protein methylesterase activity"/>
    <property type="evidence" value="ECO:0007669"/>
    <property type="project" value="UniProtKB-EC"/>
</dbReference>
<dbReference type="PANTHER" id="PTHR14189">
    <property type="entry name" value="PROTEIN PHOSPHATASE METHYLESTERASE-1 RELATED"/>
    <property type="match status" value="1"/>
</dbReference>
<feature type="domain" description="AB hydrolase-1" evidence="6">
    <location>
        <begin position="13"/>
        <end position="264"/>
    </location>
</feature>
<dbReference type="InterPro" id="IPR029058">
    <property type="entry name" value="AB_hydrolase_fold"/>
</dbReference>
<dbReference type="EMBL" id="CAJNIZ010034446">
    <property type="protein sequence ID" value="CAE7552805.1"/>
    <property type="molecule type" value="Genomic_DNA"/>
</dbReference>
<organism evidence="7 8">
    <name type="scientific">Symbiodinium pilosum</name>
    <name type="common">Dinoflagellate</name>
    <dbReference type="NCBI Taxonomy" id="2952"/>
    <lineage>
        <taxon>Eukaryota</taxon>
        <taxon>Sar</taxon>
        <taxon>Alveolata</taxon>
        <taxon>Dinophyceae</taxon>
        <taxon>Suessiales</taxon>
        <taxon>Symbiodiniaceae</taxon>
        <taxon>Symbiodinium</taxon>
    </lineage>
</organism>
<dbReference type="OrthoDB" id="194865at2759"/>
<dbReference type="AlphaFoldDB" id="A0A812U591"/>
<keyword evidence="8" id="KW-1185">Reference proteome</keyword>
<evidence type="ECO:0000256" key="5">
    <source>
        <dbReference type="PIRNR" id="PIRNR022950"/>
    </source>
</evidence>
<evidence type="ECO:0000313" key="8">
    <source>
        <dbReference type="Proteomes" id="UP000649617"/>
    </source>
</evidence>
<dbReference type="Pfam" id="PF12697">
    <property type="entry name" value="Abhydrolase_6"/>
    <property type="match status" value="1"/>
</dbReference>
<dbReference type="PANTHER" id="PTHR14189:SF0">
    <property type="entry name" value="PROTEIN PHOSPHATASE METHYLESTERASE 1"/>
    <property type="match status" value="1"/>
</dbReference>
<dbReference type="EC" id="3.1.1.-" evidence="5"/>
<proteinExistence type="inferred from homology"/>
<dbReference type="Proteomes" id="UP000649617">
    <property type="component" value="Unassembled WGS sequence"/>
</dbReference>
<keyword evidence="2 5" id="KW-0719">Serine esterase</keyword>
<protein>
    <recommendedName>
        <fullName evidence="5">Protein phosphatase methylesterase 1</fullName>
        <shortName evidence="5">PME-1</shortName>
        <ecNumber evidence="5">3.1.1.-</ecNumber>
    </recommendedName>
</protein>
<evidence type="ECO:0000313" key="7">
    <source>
        <dbReference type="EMBL" id="CAE7552805.1"/>
    </source>
</evidence>
<comment type="catalytic activity">
    <reaction evidence="4">
        <text>[phosphatase 2A protein]-C-terminal L-leucine methyl ester + H2O = [phosphatase 2A protein]-C-terminal L-leucine + methanol + H(+)</text>
        <dbReference type="Rhea" id="RHEA:48548"/>
        <dbReference type="Rhea" id="RHEA-COMP:12134"/>
        <dbReference type="Rhea" id="RHEA-COMP:12135"/>
        <dbReference type="ChEBI" id="CHEBI:15377"/>
        <dbReference type="ChEBI" id="CHEBI:15378"/>
        <dbReference type="ChEBI" id="CHEBI:17790"/>
        <dbReference type="ChEBI" id="CHEBI:90516"/>
        <dbReference type="ChEBI" id="CHEBI:90517"/>
        <dbReference type="EC" id="3.1.1.89"/>
    </reaction>
</comment>
<reference evidence="7" key="1">
    <citation type="submission" date="2021-02" db="EMBL/GenBank/DDBJ databases">
        <authorList>
            <person name="Dougan E. K."/>
            <person name="Rhodes N."/>
            <person name="Thang M."/>
            <person name="Chan C."/>
        </authorList>
    </citation>
    <scope>NUCLEOTIDE SEQUENCE</scope>
</reference>
<dbReference type="SUPFAM" id="SSF53474">
    <property type="entry name" value="alpha/beta-Hydrolases"/>
    <property type="match status" value="1"/>
</dbReference>
<evidence type="ECO:0000256" key="4">
    <source>
        <dbReference type="ARBA" id="ARBA00049203"/>
    </source>
</evidence>
<evidence type="ECO:0000259" key="6">
    <source>
        <dbReference type="Pfam" id="PF12697"/>
    </source>
</evidence>
<keyword evidence="3 5" id="KW-0378">Hydrolase</keyword>
<dbReference type="Gene3D" id="3.40.50.1820">
    <property type="entry name" value="alpha/beta hydrolase"/>
    <property type="match status" value="1"/>
</dbReference>
<comment type="caution">
    <text evidence="7">The sequence shown here is derived from an EMBL/GenBank/DDBJ whole genome shotgun (WGS) entry which is preliminary data.</text>
</comment>